<evidence type="ECO:0000313" key="1">
    <source>
        <dbReference type="EMBL" id="WXX24290.1"/>
    </source>
</evidence>
<dbReference type="AlphaFoldDB" id="A0AAU6PV65"/>
<keyword evidence="2" id="KW-1185">Reference proteome</keyword>
<proteinExistence type="predicted"/>
<dbReference type="KEGG" id="prae:MN210_17465"/>
<reference evidence="1" key="1">
    <citation type="submission" date="2024-03" db="EMBL/GenBank/DDBJ databases">
        <title>Psychrobacter raelis sp. nov. isolated from a dog with peritonitis.</title>
        <authorList>
            <person name="Schiavone A."/>
            <person name="Manzulli V."/>
            <person name="Camarda A."/>
            <person name="Cafiero M.A."/>
            <person name="Vasco I."/>
            <person name="Marino L."/>
            <person name="Pennuzzi G."/>
            <person name="Serrecchia L."/>
            <person name="Galante D."/>
            <person name="Pugliese N."/>
        </authorList>
    </citation>
    <scope>NUCLEOTIDE SEQUENCE</scope>
    <source>
        <strain evidence="1">PraFG1</strain>
    </source>
</reference>
<dbReference type="RefSeq" id="WP_162617725.1">
    <property type="nucleotide sequence ID" value="NZ_CP093310.2"/>
</dbReference>
<dbReference type="EMBL" id="CP093310">
    <property type="protein sequence ID" value="WXX24290.1"/>
    <property type="molecule type" value="Genomic_DNA"/>
</dbReference>
<name>A0AAU6PV65_9GAMM</name>
<accession>A0AAU6PV65</accession>
<organism evidence="1 2">
    <name type="scientific">Psychrobacter raelei</name>
    <dbReference type="NCBI Taxonomy" id="2565531"/>
    <lineage>
        <taxon>Bacteria</taxon>
        <taxon>Pseudomonadati</taxon>
        <taxon>Pseudomonadota</taxon>
        <taxon>Gammaproteobacteria</taxon>
        <taxon>Moraxellales</taxon>
        <taxon>Moraxellaceae</taxon>
        <taxon>Psychrobacter</taxon>
    </lineage>
</organism>
<sequence>MAHMFHVKRMGFFVGYLLLPLWLDNGAIKIKGRLSGRRQTYHGNLQI</sequence>
<evidence type="ECO:0000313" key="2">
    <source>
        <dbReference type="Proteomes" id="UP000829560"/>
    </source>
</evidence>
<dbReference type="Proteomes" id="UP000829560">
    <property type="component" value="Chromosome"/>
</dbReference>
<protein>
    <submittedName>
        <fullName evidence="1">Uncharacterized protein</fullName>
    </submittedName>
</protein>
<gene>
    <name evidence="1" type="ORF">MN210_17465</name>
</gene>